<proteinExistence type="predicted"/>
<dbReference type="Proteomes" id="UP000422221">
    <property type="component" value="Unassembled WGS sequence"/>
</dbReference>
<evidence type="ECO:0000259" key="1">
    <source>
        <dbReference type="Pfam" id="PF13529"/>
    </source>
</evidence>
<dbReference type="InterPro" id="IPR039564">
    <property type="entry name" value="Peptidase_C39-like"/>
</dbReference>
<dbReference type="RefSeq" id="WP_130058785.1">
    <property type="nucleotide sequence ID" value="NZ_JADNPJ010000005.1"/>
</dbReference>
<reference evidence="2 3" key="1">
    <citation type="journal article" date="2019" name="Nat. Med.">
        <title>A library of human gut bacterial isolates paired with longitudinal multiomics data enables mechanistic microbiome research.</title>
        <authorList>
            <person name="Poyet M."/>
            <person name="Groussin M."/>
            <person name="Gibbons S.M."/>
            <person name="Avila-Pacheco J."/>
            <person name="Jiang X."/>
            <person name="Kearney S.M."/>
            <person name="Perrotta A.R."/>
            <person name="Berdy B."/>
            <person name="Zhao S."/>
            <person name="Lieberman T.D."/>
            <person name="Swanson P.K."/>
            <person name="Smith M."/>
            <person name="Roesemann S."/>
            <person name="Alexander J.E."/>
            <person name="Rich S.A."/>
            <person name="Livny J."/>
            <person name="Vlamakis H."/>
            <person name="Clish C."/>
            <person name="Bullock K."/>
            <person name="Deik A."/>
            <person name="Scott J."/>
            <person name="Pierce K.A."/>
            <person name="Xavier R.J."/>
            <person name="Alm E.J."/>
        </authorList>
    </citation>
    <scope>NUCLEOTIDE SEQUENCE [LARGE SCALE GENOMIC DNA]</scope>
    <source>
        <strain evidence="2 3">BIOML-A10</strain>
    </source>
</reference>
<dbReference type="EMBL" id="VWMK01000009">
    <property type="protein sequence ID" value="KAA3765484.1"/>
    <property type="molecule type" value="Genomic_DNA"/>
</dbReference>
<evidence type="ECO:0000313" key="3">
    <source>
        <dbReference type="Proteomes" id="UP000422221"/>
    </source>
</evidence>
<name>A0A7J4XIX4_9BACE</name>
<dbReference type="Gene3D" id="3.90.70.10">
    <property type="entry name" value="Cysteine proteinases"/>
    <property type="match status" value="1"/>
</dbReference>
<dbReference type="Pfam" id="PF13529">
    <property type="entry name" value="Peptidase_C39_2"/>
    <property type="match status" value="1"/>
</dbReference>
<organism evidence="2 3">
    <name type="scientific">Bacteroides salyersiae</name>
    <dbReference type="NCBI Taxonomy" id="291644"/>
    <lineage>
        <taxon>Bacteria</taxon>
        <taxon>Pseudomonadati</taxon>
        <taxon>Bacteroidota</taxon>
        <taxon>Bacteroidia</taxon>
        <taxon>Bacteroidales</taxon>
        <taxon>Bacteroidaceae</taxon>
        <taxon>Bacteroides</taxon>
    </lineage>
</organism>
<evidence type="ECO:0000313" key="2">
    <source>
        <dbReference type="EMBL" id="KAA3765484.1"/>
    </source>
</evidence>
<comment type="caution">
    <text evidence="2">The sequence shown here is derived from an EMBL/GenBank/DDBJ whole genome shotgun (WGS) entry which is preliminary data.</text>
</comment>
<sequence length="319" mass="36900">MGKDGFHHLYKNEIMLEFSRGANRNVDTLDLNIFQGTTPSCAVRCQQIIMRDYGIQIPQDELMDYAVEKGWYNPKDGTMTKDIGNLLETCKIGTHASFDNTVYDLVKELESGHRVIVSVDASELWAEPGSDEWKFFQQMKDPNHAVIVAGARIDPIHPENSTVILTDPGRGDVFIEYKMEHFVHAWQDSDFYMMATDVPAPYQYNELTEEMEFSNFATEYTVAEFPFHNEFSDIYQLDSDWYEPYYNEGHLFNVAERLSHEEFIEHWEDSDFDSLNDLFGLDEMPDTYLQLGDSSYSDEVIPFGDNGFGMDEPCNYDEL</sequence>
<protein>
    <recommendedName>
        <fullName evidence="1">Peptidase C39-like domain-containing protein</fullName>
    </recommendedName>
</protein>
<accession>A0A7J4XIX4</accession>
<dbReference type="AlphaFoldDB" id="A0A7J4XIX4"/>
<gene>
    <name evidence="2" type="ORF">F3F73_10665</name>
</gene>
<feature type="domain" description="Peptidase C39-like" evidence="1">
    <location>
        <begin position="39"/>
        <end position="168"/>
    </location>
</feature>